<sequence>MAGRAYRAGGAPGGGPGARAMAATLCLVLPGVLLRGLCGAHPCAAEKGRRMTHEHPPAVSIVMPAYNAGRFIGAAIDSVLAQTCQDWELIVVDDASTDGTAGLVRAYQQRDARIRHERQPRNQGVAAARNRALEMARGRYVAFLDSDDTWEPAKLARQLAFMEQSGAAISYAAYLRVDDDGRELSRVRVPAVVRYADMLTSNHIGNLTGIFRRAELADLRFEPVRHEDYLFWLHAIERVGEARATPSDEPLARYRASAGSLSGNKLRAAGWQWRIYRQTLGLSVARSAWLFACYAVNALRKRCAWCGMFQ</sequence>
<dbReference type="Pfam" id="PF00535">
    <property type="entry name" value="Glycos_transf_2"/>
    <property type="match status" value="1"/>
</dbReference>
<feature type="domain" description="Glycosyltransferase 2-like" evidence="1">
    <location>
        <begin position="60"/>
        <end position="189"/>
    </location>
</feature>
<dbReference type="InterPro" id="IPR029044">
    <property type="entry name" value="Nucleotide-diphossugar_trans"/>
</dbReference>
<accession>A0A261V778</accession>
<dbReference type="CDD" id="cd00761">
    <property type="entry name" value="Glyco_tranf_GTA_type"/>
    <property type="match status" value="1"/>
</dbReference>
<dbReference type="PANTHER" id="PTHR43685">
    <property type="entry name" value="GLYCOSYLTRANSFERASE"/>
    <property type="match status" value="1"/>
</dbReference>
<organism evidence="2 3">
    <name type="scientific">Bordetella genomosp. 2</name>
    <dbReference type="NCBI Taxonomy" id="1983456"/>
    <lineage>
        <taxon>Bacteria</taxon>
        <taxon>Pseudomonadati</taxon>
        <taxon>Pseudomonadota</taxon>
        <taxon>Betaproteobacteria</taxon>
        <taxon>Burkholderiales</taxon>
        <taxon>Alcaligenaceae</taxon>
        <taxon>Bordetella</taxon>
    </lineage>
</organism>
<evidence type="ECO:0000313" key="2">
    <source>
        <dbReference type="EMBL" id="OZI69671.1"/>
    </source>
</evidence>
<evidence type="ECO:0000313" key="3">
    <source>
        <dbReference type="Proteomes" id="UP000215633"/>
    </source>
</evidence>
<gene>
    <name evidence="2" type="ORF">CAL24_22925</name>
</gene>
<dbReference type="EMBL" id="NEVT01000009">
    <property type="protein sequence ID" value="OZI69671.1"/>
    <property type="molecule type" value="Genomic_DNA"/>
</dbReference>
<dbReference type="AlphaFoldDB" id="A0A261V778"/>
<dbReference type="InterPro" id="IPR050834">
    <property type="entry name" value="Glycosyltransf_2"/>
</dbReference>
<dbReference type="InterPro" id="IPR001173">
    <property type="entry name" value="Glyco_trans_2-like"/>
</dbReference>
<dbReference type="Gene3D" id="3.90.550.10">
    <property type="entry name" value="Spore Coat Polysaccharide Biosynthesis Protein SpsA, Chain A"/>
    <property type="match status" value="1"/>
</dbReference>
<protein>
    <recommendedName>
        <fullName evidence="1">Glycosyltransferase 2-like domain-containing protein</fullName>
    </recommendedName>
</protein>
<name>A0A261V778_9BORD</name>
<dbReference type="Proteomes" id="UP000215633">
    <property type="component" value="Unassembled WGS sequence"/>
</dbReference>
<keyword evidence="3" id="KW-1185">Reference proteome</keyword>
<evidence type="ECO:0000259" key="1">
    <source>
        <dbReference type="Pfam" id="PF00535"/>
    </source>
</evidence>
<reference evidence="3" key="1">
    <citation type="submission" date="2017-05" db="EMBL/GenBank/DDBJ databases">
        <title>Complete and WGS of Bordetella genogroups.</title>
        <authorList>
            <person name="Spilker T."/>
            <person name="Lipuma J."/>
        </authorList>
    </citation>
    <scope>NUCLEOTIDE SEQUENCE [LARGE SCALE GENOMIC DNA]</scope>
    <source>
        <strain evidence="3">AU8256</strain>
    </source>
</reference>
<comment type="caution">
    <text evidence="2">The sequence shown here is derived from an EMBL/GenBank/DDBJ whole genome shotgun (WGS) entry which is preliminary data.</text>
</comment>
<proteinExistence type="predicted"/>
<dbReference type="PANTHER" id="PTHR43685:SF2">
    <property type="entry name" value="GLYCOSYLTRANSFERASE 2-LIKE DOMAIN-CONTAINING PROTEIN"/>
    <property type="match status" value="1"/>
</dbReference>
<dbReference type="SUPFAM" id="SSF53448">
    <property type="entry name" value="Nucleotide-diphospho-sugar transferases"/>
    <property type="match status" value="1"/>
</dbReference>